<comment type="subcellular location">
    <subcellularLocation>
        <location evidence="1">Mitochondrion inner membrane</location>
    </subcellularLocation>
    <subcellularLocation>
        <location evidence="2">Mitochondrion intermembrane space</location>
    </subcellularLocation>
</comment>
<evidence type="ECO:0000256" key="10">
    <source>
        <dbReference type="ARBA" id="ARBA00023065"/>
    </source>
</evidence>
<evidence type="ECO:0000256" key="11">
    <source>
        <dbReference type="ARBA" id="ARBA00023128"/>
    </source>
</evidence>
<evidence type="ECO:0000256" key="13">
    <source>
        <dbReference type="ARBA" id="ARBA00038333"/>
    </source>
</evidence>
<keyword evidence="12" id="KW-0472">Membrane</keyword>
<evidence type="ECO:0000256" key="3">
    <source>
        <dbReference type="ARBA" id="ARBA00022448"/>
    </source>
</evidence>
<dbReference type="PROSITE" id="PS50222">
    <property type="entry name" value="EF_HAND_2"/>
    <property type="match status" value="3"/>
</dbReference>
<evidence type="ECO:0000259" key="14">
    <source>
        <dbReference type="PROSITE" id="PS50222"/>
    </source>
</evidence>
<dbReference type="InterPro" id="IPR018247">
    <property type="entry name" value="EF_Hand_1_Ca_BS"/>
</dbReference>
<dbReference type="CDD" id="cd00051">
    <property type="entry name" value="EFh"/>
    <property type="match status" value="1"/>
</dbReference>
<evidence type="ECO:0000256" key="2">
    <source>
        <dbReference type="ARBA" id="ARBA00004569"/>
    </source>
</evidence>
<keyword evidence="7" id="KW-0999">Mitochondrion inner membrane</keyword>
<dbReference type="PROSITE" id="PS00018">
    <property type="entry name" value="EF_HAND_1"/>
    <property type="match status" value="2"/>
</dbReference>
<feature type="domain" description="EF-hand" evidence="14">
    <location>
        <begin position="399"/>
        <end position="434"/>
    </location>
</feature>
<evidence type="ECO:0000256" key="1">
    <source>
        <dbReference type="ARBA" id="ARBA00004273"/>
    </source>
</evidence>
<reference evidence="15 16" key="1">
    <citation type="journal article" date="2022" name="Nat. Plants">
        <title>Genomes of leafy and leafless Platanthera orchids illuminate the evolution of mycoheterotrophy.</title>
        <authorList>
            <person name="Li M.H."/>
            <person name="Liu K.W."/>
            <person name="Li Z."/>
            <person name="Lu H.C."/>
            <person name="Ye Q.L."/>
            <person name="Zhang D."/>
            <person name="Wang J.Y."/>
            <person name="Li Y.F."/>
            <person name="Zhong Z.M."/>
            <person name="Liu X."/>
            <person name="Yu X."/>
            <person name="Liu D.K."/>
            <person name="Tu X.D."/>
            <person name="Liu B."/>
            <person name="Hao Y."/>
            <person name="Liao X.Y."/>
            <person name="Jiang Y.T."/>
            <person name="Sun W.H."/>
            <person name="Chen J."/>
            <person name="Chen Y.Q."/>
            <person name="Ai Y."/>
            <person name="Zhai J.W."/>
            <person name="Wu S.S."/>
            <person name="Zhou Z."/>
            <person name="Hsiao Y.Y."/>
            <person name="Wu W.L."/>
            <person name="Chen Y.Y."/>
            <person name="Lin Y.F."/>
            <person name="Hsu J.L."/>
            <person name="Li C.Y."/>
            <person name="Wang Z.W."/>
            <person name="Zhao X."/>
            <person name="Zhong W.Y."/>
            <person name="Ma X.K."/>
            <person name="Ma L."/>
            <person name="Huang J."/>
            <person name="Chen G.Z."/>
            <person name="Huang M.Z."/>
            <person name="Huang L."/>
            <person name="Peng D.H."/>
            <person name="Luo Y.B."/>
            <person name="Zou S.Q."/>
            <person name="Chen S.P."/>
            <person name="Lan S."/>
            <person name="Tsai W.C."/>
            <person name="Van de Peer Y."/>
            <person name="Liu Z.J."/>
        </authorList>
    </citation>
    <scope>NUCLEOTIDE SEQUENCE [LARGE SCALE GENOMIC DNA]</scope>
    <source>
        <strain evidence="15">Lor288</strain>
    </source>
</reference>
<organism evidence="15 16">
    <name type="scientific">Platanthera guangdongensis</name>
    <dbReference type="NCBI Taxonomy" id="2320717"/>
    <lineage>
        <taxon>Eukaryota</taxon>
        <taxon>Viridiplantae</taxon>
        <taxon>Streptophyta</taxon>
        <taxon>Embryophyta</taxon>
        <taxon>Tracheophyta</taxon>
        <taxon>Spermatophyta</taxon>
        <taxon>Magnoliopsida</taxon>
        <taxon>Liliopsida</taxon>
        <taxon>Asparagales</taxon>
        <taxon>Orchidaceae</taxon>
        <taxon>Orchidoideae</taxon>
        <taxon>Orchideae</taxon>
        <taxon>Orchidinae</taxon>
        <taxon>Platanthera</taxon>
    </lineage>
</organism>
<keyword evidence="9" id="KW-0809">Transit peptide</keyword>
<evidence type="ECO:0000256" key="7">
    <source>
        <dbReference type="ARBA" id="ARBA00022792"/>
    </source>
</evidence>
<dbReference type="Proteomes" id="UP001412067">
    <property type="component" value="Unassembled WGS sequence"/>
</dbReference>
<dbReference type="InterPro" id="IPR039800">
    <property type="entry name" value="MICU1/2/3"/>
</dbReference>
<keyword evidence="3" id="KW-0813">Transport</keyword>
<evidence type="ECO:0000256" key="6">
    <source>
        <dbReference type="ARBA" id="ARBA00022737"/>
    </source>
</evidence>
<proteinExistence type="inferred from homology"/>
<evidence type="ECO:0000313" key="15">
    <source>
        <dbReference type="EMBL" id="KAK8950401.1"/>
    </source>
</evidence>
<dbReference type="Pfam" id="PF13202">
    <property type="entry name" value="EF-hand_5"/>
    <property type="match status" value="1"/>
</dbReference>
<name>A0ABR2LU50_9ASPA</name>
<dbReference type="SUPFAM" id="SSF47473">
    <property type="entry name" value="EF-hand"/>
    <property type="match status" value="2"/>
</dbReference>
<protein>
    <recommendedName>
        <fullName evidence="14">EF-hand domain-containing protein</fullName>
    </recommendedName>
</protein>
<sequence>MTLRSSRILCSIGRSELRRRSGVSGGASGEGDPAPSGRGIASFAKVAAGIVAVGGSGLGLWFLPDSADASFSDSSQPRFNVFGDAVAAVKQPRLLFGDSFRRRVFFKYEKRMRLLSPPEKIYEYFASFRSPEGEMFMSPADLMRAVVPVFPPSESSIVREGFLRGERSPGVLHCAPSPLFLLFDTNNDGLISFPEYIFFVTLLSISESSFSAAFKMFDLDNNGEIEKEEFKKVMAFMRANNRQGASHRNGLRTGLKARGSVENAGVVEYFFGKDGNERLKHDKFVAFLRDLQEEILRLEFDHYDVKSEGKISATDFALSMVASADINHINKFLDRVDVLGNDPHLKDIRISFEEFKAFAVLRKYLHLLSFAIFSFGEANGFLAKEDFMRASSQVCGISLSHGAVDIIFHVFDSNNDGNLCSDEFLRAMHRREIDIRQPTSTDLFSHSFVL</sequence>
<evidence type="ECO:0000313" key="16">
    <source>
        <dbReference type="Proteomes" id="UP001412067"/>
    </source>
</evidence>
<keyword evidence="5" id="KW-0479">Metal-binding</keyword>
<keyword evidence="10" id="KW-0406">Ion transport</keyword>
<evidence type="ECO:0000256" key="4">
    <source>
        <dbReference type="ARBA" id="ARBA00022568"/>
    </source>
</evidence>
<dbReference type="Pfam" id="PF00036">
    <property type="entry name" value="EF-hand_1"/>
    <property type="match status" value="1"/>
</dbReference>
<feature type="domain" description="EF-hand" evidence="14">
    <location>
        <begin position="205"/>
        <end position="240"/>
    </location>
</feature>
<gene>
    <name evidence="15" type="ORF">KSP40_PGU020718</name>
</gene>
<dbReference type="SMART" id="SM00054">
    <property type="entry name" value="EFh"/>
    <property type="match status" value="3"/>
</dbReference>
<evidence type="ECO:0000256" key="8">
    <source>
        <dbReference type="ARBA" id="ARBA00022837"/>
    </source>
</evidence>
<dbReference type="PANTHER" id="PTHR12294">
    <property type="entry name" value="EF HAND DOMAIN FAMILY A1,A2-RELATED"/>
    <property type="match status" value="1"/>
</dbReference>
<keyword evidence="4" id="KW-0109">Calcium transport</keyword>
<evidence type="ECO:0000256" key="9">
    <source>
        <dbReference type="ARBA" id="ARBA00022946"/>
    </source>
</evidence>
<accession>A0ABR2LU50</accession>
<dbReference type="Gene3D" id="1.10.238.10">
    <property type="entry name" value="EF-hand"/>
    <property type="match status" value="3"/>
</dbReference>
<feature type="domain" description="EF-hand" evidence="14">
    <location>
        <begin position="291"/>
        <end position="326"/>
    </location>
</feature>
<evidence type="ECO:0000256" key="12">
    <source>
        <dbReference type="ARBA" id="ARBA00023136"/>
    </source>
</evidence>
<dbReference type="EMBL" id="JBBWWR010000015">
    <property type="protein sequence ID" value="KAK8950401.1"/>
    <property type="molecule type" value="Genomic_DNA"/>
</dbReference>
<keyword evidence="6" id="KW-0677">Repeat</keyword>
<dbReference type="Pfam" id="PF13833">
    <property type="entry name" value="EF-hand_8"/>
    <property type="match status" value="1"/>
</dbReference>
<dbReference type="InterPro" id="IPR002048">
    <property type="entry name" value="EF_hand_dom"/>
</dbReference>
<keyword evidence="8" id="KW-0106">Calcium</keyword>
<evidence type="ECO:0000256" key="5">
    <source>
        <dbReference type="ARBA" id="ARBA00022723"/>
    </source>
</evidence>
<comment type="caution">
    <text evidence="15">The sequence shown here is derived from an EMBL/GenBank/DDBJ whole genome shotgun (WGS) entry which is preliminary data.</text>
</comment>
<keyword evidence="16" id="KW-1185">Reference proteome</keyword>
<dbReference type="CDD" id="cd15900">
    <property type="entry name" value="EFh_MICU"/>
    <property type="match status" value="1"/>
</dbReference>
<keyword evidence="11" id="KW-0496">Mitochondrion</keyword>
<dbReference type="PANTHER" id="PTHR12294:SF1">
    <property type="entry name" value="CALCIUM UPTAKE PROTEIN 1, MITOCHONDRIAL"/>
    <property type="match status" value="1"/>
</dbReference>
<comment type="similarity">
    <text evidence="13">Belongs to the MICU1 family. MICU1 subfamily.</text>
</comment>
<dbReference type="InterPro" id="IPR011992">
    <property type="entry name" value="EF-hand-dom_pair"/>
</dbReference>